<feature type="compositionally biased region" description="Polar residues" evidence="1">
    <location>
        <begin position="1244"/>
        <end position="1255"/>
    </location>
</feature>
<feature type="region of interest" description="Disordered" evidence="1">
    <location>
        <begin position="162"/>
        <end position="272"/>
    </location>
</feature>
<feature type="region of interest" description="Disordered" evidence="1">
    <location>
        <begin position="607"/>
        <end position="704"/>
    </location>
</feature>
<comment type="caution">
    <text evidence="2">The sequence shown here is derived from an EMBL/GenBank/DDBJ whole genome shotgun (WGS) entry which is preliminary data.</text>
</comment>
<feature type="compositionally biased region" description="Polar residues" evidence="1">
    <location>
        <begin position="656"/>
        <end position="693"/>
    </location>
</feature>
<dbReference type="Proteomes" id="UP001604336">
    <property type="component" value="Unassembled WGS sequence"/>
</dbReference>
<dbReference type="PANTHER" id="PTHR34536">
    <property type="entry name" value="DENTIN SIALOPHOSPHOPROTEIN-LIKE PROTEIN"/>
    <property type="match status" value="1"/>
</dbReference>
<proteinExistence type="predicted"/>
<reference evidence="3" key="1">
    <citation type="submission" date="2024-07" db="EMBL/GenBank/DDBJ databases">
        <title>Two chromosome-level genome assemblies of Korean endemic species Abeliophyllum distichum and Forsythia ovata (Oleaceae).</title>
        <authorList>
            <person name="Jang H."/>
        </authorList>
    </citation>
    <scope>NUCLEOTIDE SEQUENCE [LARGE SCALE GENOMIC DNA]</scope>
</reference>
<accession>A0ABD1VWE0</accession>
<feature type="compositionally biased region" description="Basic and acidic residues" evidence="1">
    <location>
        <begin position="170"/>
        <end position="192"/>
    </location>
</feature>
<gene>
    <name evidence="2" type="ORF">Adt_02704</name>
</gene>
<feature type="compositionally biased region" description="Polar residues" evidence="1">
    <location>
        <begin position="1334"/>
        <end position="1349"/>
    </location>
</feature>
<feature type="region of interest" description="Disordered" evidence="1">
    <location>
        <begin position="51"/>
        <end position="88"/>
    </location>
</feature>
<feature type="region of interest" description="Disordered" evidence="1">
    <location>
        <begin position="781"/>
        <end position="819"/>
    </location>
</feature>
<feature type="region of interest" description="Disordered" evidence="1">
    <location>
        <begin position="1332"/>
        <end position="1398"/>
    </location>
</feature>
<feature type="compositionally biased region" description="Basic and acidic residues" evidence="1">
    <location>
        <begin position="694"/>
        <end position="704"/>
    </location>
</feature>
<feature type="region of interest" description="Disordered" evidence="1">
    <location>
        <begin position="1152"/>
        <end position="1203"/>
    </location>
</feature>
<organism evidence="2 3">
    <name type="scientific">Abeliophyllum distichum</name>
    <dbReference type="NCBI Taxonomy" id="126358"/>
    <lineage>
        <taxon>Eukaryota</taxon>
        <taxon>Viridiplantae</taxon>
        <taxon>Streptophyta</taxon>
        <taxon>Embryophyta</taxon>
        <taxon>Tracheophyta</taxon>
        <taxon>Spermatophyta</taxon>
        <taxon>Magnoliopsida</taxon>
        <taxon>eudicotyledons</taxon>
        <taxon>Gunneridae</taxon>
        <taxon>Pentapetalae</taxon>
        <taxon>asterids</taxon>
        <taxon>lamiids</taxon>
        <taxon>Lamiales</taxon>
        <taxon>Oleaceae</taxon>
        <taxon>Forsythieae</taxon>
        <taxon>Abeliophyllum</taxon>
    </lineage>
</organism>
<evidence type="ECO:0000313" key="3">
    <source>
        <dbReference type="Proteomes" id="UP001604336"/>
    </source>
</evidence>
<evidence type="ECO:0000256" key="1">
    <source>
        <dbReference type="SAM" id="MobiDB-lite"/>
    </source>
</evidence>
<protein>
    <submittedName>
        <fullName evidence="2">Uncharacterized protein</fullName>
    </submittedName>
</protein>
<name>A0ABD1VWE0_9LAMI</name>
<keyword evidence="3" id="KW-1185">Reference proteome</keyword>
<dbReference type="EMBL" id="JBFOLK010000001">
    <property type="protein sequence ID" value="KAL2541726.1"/>
    <property type="molecule type" value="Genomic_DNA"/>
</dbReference>
<dbReference type="PANTHER" id="PTHR34536:SF4">
    <property type="entry name" value="BTZ DOMAIN-CONTAINING PROTEIN"/>
    <property type="match status" value="1"/>
</dbReference>
<feature type="region of interest" description="Disordered" evidence="1">
    <location>
        <begin position="1426"/>
        <end position="1457"/>
    </location>
</feature>
<feature type="compositionally biased region" description="Basic residues" evidence="1">
    <location>
        <begin position="59"/>
        <end position="68"/>
    </location>
</feature>
<feature type="compositionally biased region" description="Gly residues" evidence="1">
    <location>
        <begin position="76"/>
        <end position="87"/>
    </location>
</feature>
<feature type="compositionally biased region" description="Basic and acidic residues" evidence="1">
    <location>
        <begin position="242"/>
        <end position="252"/>
    </location>
</feature>
<feature type="region of interest" description="Disordered" evidence="1">
    <location>
        <begin position="1215"/>
        <end position="1275"/>
    </location>
</feature>
<evidence type="ECO:0000313" key="2">
    <source>
        <dbReference type="EMBL" id="KAL2541726.1"/>
    </source>
</evidence>
<feature type="compositionally biased region" description="Basic and acidic residues" evidence="1">
    <location>
        <begin position="221"/>
        <end position="234"/>
    </location>
</feature>
<feature type="compositionally biased region" description="Polar residues" evidence="1">
    <location>
        <begin position="204"/>
        <end position="218"/>
    </location>
</feature>
<sequence>MGAQSPPQPPVRNSPRAVRLGAITDRRKGHPLSHRTVVLLQIQLKIAPVVPKNEEEKATRKKRQPRKSVHCEDGEGGNGSLKSGRGGTTAAVGGVVLGQNRFGGGMEDERQSLISFCPFLHHLLRLVILFGLMPVQGNEEPGVLSRQQHQFSSIPIKKRRFPVFFPSSPSRDEERPSSSDVNDSEKKQEFKTLDQGPPLDADVNTDSLGKSDVENNYTLMVKEEKAANRSRVEEQPSGSEFNDSKNKQEFKSPDQGPSLDAVMGSPGKSDVGKNSILMVEKETVAEAKVELAQIISAFKTQEAKLGISSSSTNDLGNEVNCLRNENSAGTEVSGSNMEAPVGIVKKDIVSGQVEADCNLELSTGSGNVELLSGPKEPPSLSALVHQNIKEKHKIKLDPSLLSLSLNKEKPIPHHDSDSIPSNLSRHVSANRTNWDLNTTMDSWEGSVPRDAFLHTVGTGGFKTSDIHDVKSSLTLDGIVGFSGNRAKHILDDCSSNFSNASTQPSQQYKPVDSLGLSLAMPYRELDSTREHSSLSCKADSECIGPNSNLQIVIPSTINVNSSSYGTVKLEPINENPNTGNTVGPSSSMGLSNFNSVKRELVESCSLGTVLPSSSSPQKLVDQRSTKSELFQEDNKEASKSASAIVSESVGKVMPHQESSGSTSVQNLSQNSCPSTLPSFLDSTMNKDLSNQSEHSLHDREFCSSKDVPDEPIATVVSNLVSNKFKQSSNHFDKTDNLKVEDSEKCKPVRLDEHPLECCRNEEVAGSDEEKIDISTDMIEEDSFGSDCESGRNHALTSHVDEGKRQHEKEDGEYEDGEVREPVVHSTVEDPIVEGKEEEKVNLVDHNTGNVDSVGFSCDQKTDMSDFDGKDAAMGTRDETSIEQIKECVDIGSNELDNVDGSLQKSLPYQVREVQVDEKKHVSVTAEKPIDSLGREDVAGCYEKKVSGDSATIGGCGTGTTLGEEATDTIVRKSSPGKHSITLLKADASVLGNNGAKDSNNVGNKSRIINLSRASNATSPSKTTSVPVRLSSRYGKEVSSDVEVDKLQRWNRGGFYSDGPKRFTRDRVQDQSFRNSRSNVILGRGRASGRFNPLRGERDSNRDFASEGYNGPPDYWVTRHKHGSSCADVELESNGYDIAPDAAALRSGRRKTLNNELPSLHHPSLRRRLSPGGRDAPATRGIRRIPRNISPSRCNDEESSDLVGLQHDEKYTRDFSDDIIDPGFSRPQSTYGNMDGRVFRGNRNFYPNRSKSRTQTRPPGSWSSPRRRSPDVLPELTQYRSPAMYEMGRMRSPDPACFPDEILPRRRGSPSYIARPPNNLRDVDSGREHIHPRYFNSNRRSSPVQEFPRSTSRDGNEYFTGSVHSGRIHGPRGGGSSDEGRKFGERQGPLRSFRPTYTDDGDNFRFSRVNDGPRPFRFCPEAERDFDEGIKHRPRMRNIEEQDGNYRPSDRVWNDDGFDDVSRAKRRRF</sequence>
<feature type="compositionally biased region" description="Basic and acidic residues" evidence="1">
    <location>
        <begin position="798"/>
        <end position="809"/>
    </location>
</feature>